<feature type="domain" description="SDE2-like" evidence="10">
    <location>
        <begin position="237"/>
        <end position="343"/>
    </location>
</feature>
<dbReference type="GO" id="GO:0008380">
    <property type="term" value="P:RNA splicing"/>
    <property type="evidence" value="ECO:0007669"/>
    <property type="project" value="UniProtKB-KW"/>
</dbReference>
<keyword evidence="5" id="KW-0507">mRNA processing</keyword>
<evidence type="ECO:0000256" key="8">
    <source>
        <dbReference type="ARBA" id="ARBA00023306"/>
    </source>
</evidence>
<name>A0A899FXQ2_9ASCO</name>
<evidence type="ECO:0000259" key="10">
    <source>
        <dbReference type="Pfam" id="PF22782"/>
    </source>
</evidence>
<evidence type="ECO:0000256" key="5">
    <source>
        <dbReference type="ARBA" id="ARBA00022664"/>
    </source>
</evidence>
<feature type="compositionally biased region" description="Polar residues" evidence="9">
    <location>
        <begin position="21"/>
        <end position="31"/>
    </location>
</feature>
<evidence type="ECO:0000256" key="2">
    <source>
        <dbReference type="ARBA" id="ARBA00004496"/>
    </source>
</evidence>
<evidence type="ECO:0000256" key="4">
    <source>
        <dbReference type="ARBA" id="ARBA00022490"/>
    </source>
</evidence>
<proteinExistence type="inferred from homology"/>
<evidence type="ECO:0000313" key="12">
    <source>
        <dbReference type="Proteomes" id="UP000663699"/>
    </source>
</evidence>
<evidence type="ECO:0000313" key="11">
    <source>
        <dbReference type="EMBL" id="QSL64029.1"/>
    </source>
</evidence>
<dbReference type="Proteomes" id="UP000663699">
    <property type="component" value="Chromosome 1"/>
</dbReference>
<dbReference type="Pfam" id="PF22782">
    <property type="entry name" value="SDE2"/>
    <property type="match status" value="1"/>
</dbReference>
<dbReference type="OrthoDB" id="547031at2759"/>
<keyword evidence="12" id="KW-1185">Reference proteome</keyword>
<protein>
    <recommendedName>
        <fullName evidence="10">SDE2-like domain-containing protein</fullName>
    </recommendedName>
</protein>
<evidence type="ECO:0000256" key="9">
    <source>
        <dbReference type="SAM" id="MobiDB-lite"/>
    </source>
</evidence>
<keyword evidence="8" id="KW-0131">Cell cycle</keyword>
<feature type="region of interest" description="Disordered" evidence="9">
    <location>
        <begin position="401"/>
        <end position="426"/>
    </location>
</feature>
<keyword evidence="6" id="KW-0508">mRNA splicing</keyword>
<accession>A0A899FXQ2</accession>
<dbReference type="InterPro" id="IPR053822">
    <property type="entry name" value="SDE2-like_dom"/>
</dbReference>
<keyword evidence="7" id="KW-0539">Nucleus</keyword>
<dbReference type="GO" id="GO:0006397">
    <property type="term" value="P:mRNA processing"/>
    <property type="evidence" value="ECO:0007669"/>
    <property type="project" value="UniProtKB-KW"/>
</dbReference>
<gene>
    <name evidence="11" type="ORF">MERGE_000184</name>
</gene>
<dbReference type="PANTHER" id="PTHR12786:SF1">
    <property type="entry name" value="SPLICING REGULATOR SDE2"/>
    <property type="match status" value="1"/>
</dbReference>
<feature type="compositionally biased region" description="Basic and acidic residues" evidence="9">
    <location>
        <begin position="401"/>
        <end position="412"/>
    </location>
</feature>
<reference evidence="11" key="1">
    <citation type="submission" date="2020-06" db="EMBL/GenBank/DDBJ databases">
        <title>Genomes of multiple members of Pneumocystis genus reveal paths to human pathogen Pneumocystis jirovecii.</title>
        <authorList>
            <person name="Cisse O.H."/>
            <person name="Ma L."/>
            <person name="Dekker J."/>
            <person name="Khil P."/>
            <person name="Jo J."/>
            <person name="Brenchley J."/>
            <person name="Blair R."/>
            <person name="Pahar B."/>
            <person name="Chabe M."/>
            <person name="Van Rompay K.A."/>
            <person name="Keesler R."/>
            <person name="Sukura A."/>
            <person name="Hirsch V."/>
            <person name="Kutty G."/>
            <person name="Liu Y."/>
            <person name="Peng L."/>
            <person name="Chen J."/>
            <person name="Song J."/>
            <person name="Weissenbacher-Lang C."/>
            <person name="Xu J."/>
            <person name="Upham N.S."/>
            <person name="Stajich J.E."/>
            <person name="Cuomo C.A."/>
            <person name="Cushion M.T."/>
            <person name="Kovacs J.A."/>
        </authorList>
    </citation>
    <scope>NUCLEOTIDE SEQUENCE</scope>
    <source>
        <strain evidence="11">2A</strain>
    </source>
</reference>
<dbReference type="AlphaFoldDB" id="A0A899FXQ2"/>
<organism evidence="11 12">
    <name type="scientific">Pneumocystis wakefieldiae</name>
    <dbReference type="NCBI Taxonomy" id="38082"/>
    <lineage>
        <taxon>Eukaryota</taxon>
        <taxon>Fungi</taxon>
        <taxon>Dikarya</taxon>
        <taxon>Ascomycota</taxon>
        <taxon>Taphrinomycotina</taxon>
        <taxon>Pneumocystomycetes</taxon>
        <taxon>Pneumocystaceae</taxon>
        <taxon>Pneumocystis</taxon>
    </lineage>
</organism>
<keyword evidence="4" id="KW-0963">Cytoplasm</keyword>
<feature type="compositionally biased region" description="Basic and acidic residues" evidence="9">
    <location>
        <begin position="1"/>
        <end position="11"/>
    </location>
</feature>
<dbReference type="GO" id="GO:0005737">
    <property type="term" value="C:cytoplasm"/>
    <property type="evidence" value="ECO:0007669"/>
    <property type="project" value="UniProtKB-SubCell"/>
</dbReference>
<feature type="region of interest" description="Disordered" evidence="9">
    <location>
        <begin position="1"/>
        <end position="43"/>
    </location>
</feature>
<evidence type="ECO:0000256" key="3">
    <source>
        <dbReference type="ARBA" id="ARBA00008726"/>
    </source>
</evidence>
<sequence length="426" mass="49309">MKKRIQSDKRDHVKKRHIQSEKYTSLSSENTNSDHETPTAFKIPSQSTRKFSAKIYLENFNSLQNDALKRMKSSIEKAKEDRNANDHKFKILLGDFLTLEDNQKYISDAETLKNDILSFLSILTEYQLTLEHIIALRSSDIYKYRDEHNQETNLAKAAITNVVSNTFSQINKALLHKKRRDLENCLSVLFPPGNYLLSHLSGKLVYPEDTLASLLDRYEYSNNARVCMFRYVPRVFGGKGGFGSQLRAAGGRMSSRKKRGEQENKSSCRDLNGRRIRTINETKALIKYLETAPIRKREILEERKQKLEAIIDAEPLSKRIKFEDNEFLEKSEIIIDDVKNAVKLAMLNKSKHISENSLIDGFNKKCQSLNFNADENSNSMYLEISYSSTSKINKRFNKWDRDDSLSDNKDDILQADQYENESTKRN</sequence>
<dbReference type="PANTHER" id="PTHR12786">
    <property type="entry name" value="SPLICING FACTOR SF3A-RELATED"/>
    <property type="match status" value="1"/>
</dbReference>
<evidence type="ECO:0000256" key="1">
    <source>
        <dbReference type="ARBA" id="ARBA00004123"/>
    </source>
</evidence>
<comment type="subcellular location">
    <subcellularLocation>
        <location evidence="2">Cytoplasm</location>
    </subcellularLocation>
    <subcellularLocation>
        <location evidence="1">Nucleus</location>
    </subcellularLocation>
</comment>
<feature type="region of interest" description="Disordered" evidence="9">
    <location>
        <begin position="247"/>
        <end position="270"/>
    </location>
</feature>
<dbReference type="EMBL" id="CP054532">
    <property type="protein sequence ID" value="QSL64029.1"/>
    <property type="molecule type" value="Genomic_DNA"/>
</dbReference>
<evidence type="ECO:0000256" key="6">
    <source>
        <dbReference type="ARBA" id="ARBA00023187"/>
    </source>
</evidence>
<feature type="compositionally biased region" description="Basic and acidic residues" evidence="9">
    <location>
        <begin position="260"/>
        <end position="270"/>
    </location>
</feature>
<dbReference type="InterPro" id="IPR051421">
    <property type="entry name" value="RNA_Proc_DNA_Dmg_Regulator"/>
</dbReference>
<comment type="similarity">
    <text evidence="3">Belongs to the SDE2 family.</text>
</comment>
<evidence type="ECO:0000256" key="7">
    <source>
        <dbReference type="ARBA" id="ARBA00023242"/>
    </source>
</evidence>
<dbReference type="GO" id="GO:0005634">
    <property type="term" value="C:nucleus"/>
    <property type="evidence" value="ECO:0007669"/>
    <property type="project" value="UniProtKB-SubCell"/>
</dbReference>